<dbReference type="EMBL" id="LXQA010141833">
    <property type="protein sequence ID" value="MCI24501.1"/>
    <property type="molecule type" value="Genomic_DNA"/>
</dbReference>
<dbReference type="InterPro" id="IPR012337">
    <property type="entry name" value="RNaseH-like_sf"/>
</dbReference>
<name>A0A392QJE8_9FABA</name>
<evidence type="ECO:0000313" key="3">
    <source>
        <dbReference type="Proteomes" id="UP000265520"/>
    </source>
</evidence>
<reference evidence="2 3" key="1">
    <citation type="journal article" date="2018" name="Front. Plant Sci.">
        <title>Red Clover (Trifolium pratense) and Zigzag Clover (T. medium) - A Picture of Genomic Similarities and Differences.</title>
        <authorList>
            <person name="Dluhosova J."/>
            <person name="Istvanek J."/>
            <person name="Nedelnik J."/>
            <person name="Repkova J."/>
        </authorList>
    </citation>
    <scope>NUCLEOTIDE SEQUENCE [LARGE SCALE GENOMIC DNA]</scope>
    <source>
        <strain evidence="3">cv. 10/8</strain>
        <tissue evidence="2">Leaf</tissue>
    </source>
</reference>
<dbReference type="Proteomes" id="UP000265520">
    <property type="component" value="Unassembled WGS sequence"/>
</dbReference>
<sequence length="144" mass="15920">MMSKVINEVTREVRLVSWKPPPDGWVKVNTDGACKEGRIAGCGGLIRGSDGEWLGGFAKFLGACSAYVAELWGVLEGLNLARRLGFRAVELHVDSDVVVQVIHSGVSKSSMGRMLLWKIRRLIELDWEVVVHHSYREANQCADA</sequence>
<dbReference type="InterPro" id="IPR044730">
    <property type="entry name" value="RNase_H-like_dom_plant"/>
</dbReference>
<dbReference type="Gene3D" id="3.30.420.10">
    <property type="entry name" value="Ribonuclease H-like superfamily/Ribonuclease H"/>
    <property type="match status" value="1"/>
</dbReference>
<dbReference type="SUPFAM" id="SSF53098">
    <property type="entry name" value="Ribonuclease H-like"/>
    <property type="match status" value="1"/>
</dbReference>
<dbReference type="PANTHER" id="PTHR47723">
    <property type="entry name" value="OS05G0353850 PROTEIN"/>
    <property type="match status" value="1"/>
</dbReference>
<protein>
    <submittedName>
        <fullName evidence="2">Ribonuclease H protein</fullName>
    </submittedName>
</protein>
<proteinExistence type="predicted"/>
<keyword evidence="3" id="KW-1185">Reference proteome</keyword>
<dbReference type="AlphaFoldDB" id="A0A392QJE8"/>
<comment type="caution">
    <text evidence="2">The sequence shown here is derived from an EMBL/GenBank/DDBJ whole genome shotgun (WGS) entry which is preliminary data.</text>
</comment>
<dbReference type="InterPro" id="IPR036397">
    <property type="entry name" value="RNaseH_sf"/>
</dbReference>
<accession>A0A392QJE8</accession>
<dbReference type="InterPro" id="IPR002156">
    <property type="entry name" value="RNaseH_domain"/>
</dbReference>
<dbReference type="GO" id="GO:0004523">
    <property type="term" value="F:RNA-DNA hybrid ribonuclease activity"/>
    <property type="evidence" value="ECO:0007669"/>
    <property type="project" value="InterPro"/>
</dbReference>
<feature type="non-terminal residue" evidence="2">
    <location>
        <position position="144"/>
    </location>
</feature>
<dbReference type="PROSITE" id="PS50879">
    <property type="entry name" value="RNASE_H_1"/>
    <property type="match status" value="1"/>
</dbReference>
<dbReference type="GO" id="GO:0003676">
    <property type="term" value="F:nucleic acid binding"/>
    <property type="evidence" value="ECO:0007669"/>
    <property type="project" value="InterPro"/>
</dbReference>
<dbReference type="Pfam" id="PF13456">
    <property type="entry name" value="RVT_3"/>
    <property type="match status" value="1"/>
</dbReference>
<dbReference type="PANTHER" id="PTHR47723:SF13">
    <property type="entry name" value="PUTATIVE-RELATED"/>
    <property type="match status" value="1"/>
</dbReference>
<dbReference type="InterPro" id="IPR053151">
    <property type="entry name" value="RNase_H-like"/>
</dbReference>
<evidence type="ECO:0000313" key="2">
    <source>
        <dbReference type="EMBL" id="MCI24501.1"/>
    </source>
</evidence>
<dbReference type="CDD" id="cd06222">
    <property type="entry name" value="RNase_H_like"/>
    <property type="match status" value="1"/>
</dbReference>
<organism evidence="2 3">
    <name type="scientific">Trifolium medium</name>
    <dbReference type="NCBI Taxonomy" id="97028"/>
    <lineage>
        <taxon>Eukaryota</taxon>
        <taxon>Viridiplantae</taxon>
        <taxon>Streptophyta</taxon>
        <taxon>Embryophyta</taxon>
        <taxon>Tracheophyta</taxon>
        <taxon>Spermatophyta</taxon>
        <taxon>Magnoliopsida</taxon>
        <taxon>eudicotyledons</taxon>
        <taxon>Gunneridae</taxon>
        <taxon>Pentapetalae</taxon>
        <taxon>rosids</taxon>
        <taxon>fabids</taxon>
        <taxon>Fabales</taxon>
        <taxon>Fabaceae</taxon>
        <taxon>Papilionoideae</taxon>
        <taxon>50 kb inversion clade</taxon>
        <taxon>NPAAA clade</taxon>
        <taxon>Hologalegina</taxon>
        <taxon>IRL clade</taxon>
        <taxon>Trifolieae</taxon>
        <taxon>Trifolium</taxon>
    </lineage>
</organism>
<evidence type="ECO:0000259" key="1">
    <source>
        <dbReference type="PROSITE" id="PS50879"/>
    </source>
</evidence>
<feature type="domain" description="RNase H type-1" evidence="1">
    <location>
        <begin position="22"/>
        <end position="144"/>
    </location>
</feature>